<feature type="transmembrane region" description="Helical" evidence="5">
    <location>
        <begin position="52"/>
        <end position="74"/>
    </location>
</feature>
<feature type="transmembrane region" description="Helical" evidence="5">
    <location>
        <begin position="192"/>
        <end position="210"/>
    </location>
</feature>
<feature type="transmembrane region" description="Helical" evidence="5">
    <location>
        <begin position="169"/>
        <end position="186"/>
    </location>
</feature>
<dbReference type="InterPro" id="IPR007016">
    <property type="entry name" value="O-antigen_ligase-rel_domated"/>
</dbReference>
<feature type="transmembrane region" description="Helical" evidence="5">
    <location>
        <begin position="12"/>
        <end position="40"/>
    </location>
</feature>
<dbReference type="PANTHER" id="PTHR37422:SF13">
    <property type="entry name" value="LIPOPOLYSACCHARIDE BIOSYNTHESIS PROTEIN PA4999-RELATED"/>
    <property type="match status" value="1"/>
</dbReference>
<sequence>MGKRNLNPEFYSLCLLAISLPIIEFTKNLACLLLLVFFLYQTITSKRKVLCSPVGNCILIFVIGSIIAAIGAYVNGYDIGKIRDIIRYGSVGWMMIYIPLSKAKIYTLLTLLILSTTVAIINAYWSLHEGREKYFELRSIGHINHSSIYILLTIGATIPLLFLNQYKKINLVILWILLALLMVGLLESNSRATMLALVCISINLVFIGFLKSRESGIMTTSGVLLLAALFFASQPSVFHKISDNDIVFVSDVKTPREKIWNTTWQAWKHSPVFGIGYGNYNIITAEQLSKWNPEKNIDYNNQETYLYSSHAHNRFLNTLVEGGVIGFLSLIVLLFGILFAVWEYKKNILENNHALAFWLILANTLITISVVGLFNTTLHHEHGLLTMMLLALSLRFLSYHLHEKAINENVV</sequence>
<proteinExistence type="predicted"/>
<evidence type="ECO:0000313" key="8">
    <source>
        <dbReference type="Proteomes" id="UP000242502"/>
    </source>
</evidence>
<dbReference type="GO" id="GO:0016020">
    <property type="term" value="C:membrane"/>
    <property type="evidence" value="ECO:0007669"/>
    <property type="project" value="UniProtKB-SubCell"/>
</dbReference>
<evidence type="ECO:0000259" key="6">
    <source>
        <dbReference type="Pfam" id="PF04932"/>
    </source>
</evidence>
<feature type="transmembrane region" description="Helical" evidence="5">
    <location>
        <begin position="323"/>
        <end position="342"/>
    </location>
</feature>
<evidence type="ECO:0000256" key="3">
    <source>
        <dbReference type="ARBA" id="ARBA00022989"/>
    </source>
</evidence>
<evidence type="ECO:0000256" key="1">
    <source>
        <dbReference type="ARBA" id="ARBA00004141"/>
    </source>
</evidence>
<dbReference type="PANTHER" id="PTHR37422">
    <property type="entry name" value="TEICHURONIC ACID BIOSYNTHESIS PROTEIN TUAE"/>
    <property type="match status" value="1"/>
</dbReference>
<protein>
    <recommendedName>
        <fullName evidence="6">O-antigen ligase-related domain-containing protein</fullName>
    </recommendedName>
</protein>
<dbReference type="Proteomes" id="UP000242502">
    <property type="component" value="Unassembled WGS sequence"/>
</dbReference>
<dbReference type="EMBL" id="MDLC01000010">
    <property type="protein sequence ID" value="ODS24355.1"/>
    <property type="molecule type" value="Genomic_DNA"/>
</dbReference>
<gene>
    <name evidence="7" type="ORF">AB835_04110</name>
</gene>
<dbReference type="AlphaFoldDB" id="A0A1D2QRY6"/>
<feature type="transmembrane region" description="Helical" evidence="5">
    <location>
        <begin position="354"/>
        <end position="374"/>
    </location>
</feature>
<comment type="subcellular location">
    <subcellularLocation>
        <location evidence="1">Membrane</location>
        <topology evidence="1">Multi-pass membrane protein</topology>
    </subcellularLocation>
</comment>
<dbReference type="InterPro" id="IPR051533">
    <property type="entry name" value="WaaL-like"/>
</dbReference>
<evidence type="ECO:0000256" key="2">
    <source>
        <dbReference type="ARBA" id="ARBA00022692"/>
    </source>
</evidence>
<organism evidence="7 8">
    <name type="scientific">Candidatus Endobugula sertula</name>
    <name type="common">Bugula neritina bacterial symbiont</name>
    <dbReference type="NCBI Taxonomy" id="62101"/>
    <lineage>
        <taxon>Bacteria</taxon>
        <taxon>Pseudomonadati</taxon>
        <taxon>Pseudomonadota</taxon>
        <taxon>Gammaproteobacteria</taxon>
        <taxon>Cellvibrionales</taxon>
        <taxon>Cellvibrionaceae</taxon>
        <taxon>Candidatus Endobugula</taxon>
    </lineage>
</organism>
<dbReference type="STRING" id="62101.AB835_04110"/>
<feature type="transmembrane region" description="Helical" evidence="5">
    <location>
        <begin position="105"/>
        <end position="125"/>
    </location>
</feature>
<dbReference type="Pfam" id="PF04932">
    <property type="entry name" value="Wzy_C"/>
    <property type="match status" value="1"/>
</dbReference>
<comment type="caution">
    <text evidence="7">The sequence shown here is derived from an EMBL/GenBank/DDBJ whole genome shotgun (WGS) entry which is preliminary data.</text>
</comment>
<evidence type="ECO:0000256" key="5">
    <source>
        <dbReference type="SAM" id="Phobius"/>
    </source>
</evidence>
<keyword evidence="2 5" id="KW-0812">Transmembrane</keyword>
<name>A0A1D2QRY6_9GAMM</name>
<evidence type="ECO:0000313" key="7">
    <source>
        <dbReference type="EMBL" id="ODS24355.1"/>
    </source>
</evidence>
<keyword evidence="4 5" id="KW-0472">Membrane</keyword>
<accession>A0A1D2QRY6</accession>
<feature type="transmembrane region" description="Helical" evidence="5">
    <location>
        <begin position="145"/>
        <end position="162"/>
    </location>
</feature>
<feature type="transmembrane region" description="Helical" evidence="5">
    <location>
        <begin position="217"/>
        <end position="238"/>
    </location>
</feature>
<reference evidence="7 8" key="1">
    <citation type="journal article" date="2016" name="Appl. Environ. Microbiol.">
        <title>Lack of Overt Genome Reduction in the Bryostatin-Producing Bryozoan Symbiont "Candidatus Endobugula sertula".</title>
        <authorList>
            <person name="Miller I.J."/>
            <person name="Vanee N."/>
            <person name="Fong S.S."/>
            <person name="Lim-Fong G.E."/>
            <person name="Kwan J.C."/>
        </authorList>
    </citation>
    <scope>NUCLEOTIDE SEQUENCE [LARGE SCALE GENOMIC DNA]</scope>
    <source>
        <strain evidence="7">AB1-4</strain>
    </source>
</reference>
<feature type="domain" description="O-antigen ligase-related" evidence="6">
    <location>
        <begin position="177"/>
        <end position="330"/>
    </location>
</feature>
<feature type="transmembrane region" description="Helical" evidence="5">
    <location>
        <begin position="380"/>
        <end position="397"/>
    </location>
</feature>
<evidence type="ECO:0000256" key="4">
    <source>
        <dbReference type="ARBA" id="ARBA00023136"/>
    </source>
</evidence>
<keyword evidence="3 5" id="KW-1133">Transmembrane helix</keyword>